<dbReference type="EMBL" id="JACOFV010000006">
    <property type="protein sequence ID" value="MBC3862141.1"/>
    <property type="molecule type" value="Genomic_DNA"/>
</dbReference>
<feature type="chain" id="PRO_5037249187" evidence="1">
    <location>
        <begin position="26"/>
        <end position="167"/>
    </location>
</feature>
<protein>
    <submittedName>
        <fullName evidence="2">Spy/CpxP family protein refolding chaperone</fullName>
    </submittedName>
</protein>
<accession>A0A923HDQ5</accession>
<dbReference type="Gene3D" id="1.20.120.1490">
    <property type="match status" value="1"/>
</dbReference>
<gene>
    <name evidence="2" type="ORF">H8K32_08540</name>
</gene>
<dbReference type="InterPro" id="IPR012899">
    <property type="entry name" value="LTXXQ"/>
</dbReference>
<reference evidence="2" key="1">
    <citation type="submission" date="2020-08" db="EMBL/GenBank/DDBJ databases">
        <title>Novel species isolated from subtropical streams in China.</title>
        <authorList>
            <person name="Lu H."/>
        </authorList>
    </citation>
    <scope>NUCLEOTIDE SEQUENCE</scope>
    <source>
        <strain evidence="2">KACC 12607</strain>
    </source>
</reference>
<organism evidence="2 3">
    <name type="scientific">Undibacterium jejuense</name>
    <dbReference type="NCBI Taxonomy" id="1344949"/>
    <lineage>
        <taxon>Bacteria</taxon>
        <taxon>Pseudomonadati</taxon>
        <taxon>Pseudomonadota</taxon>
        <taxon>Betaproteobacteria</taxon>
        <taxon>Burkholderiales</taxon>
        <taxon>Oxalobacteraceae</taxon>
        <taxon>Undibacterium</taxon>
    </lineage>
</organism>
<proteinExistence type="predicted"/>
<name>A0A923HDQ5_9BURK</name>
<evidence type="ECO:0000313" key="3">
    <source>
        <dbReference type="Proteomes" id="UP000634011"/>
    </source>
</evidence>
<sequence length="167" mass="19095">MKNIPQTLLMGLIFAASTATSMAYAQMSASASMGPSNPDMMRAHSAENAEKMKEHMAKHQAEMHDKLKITSAQESAWTSFTQAMIPTNMPERPQEKDIEKLSTPDRMTLALERMKQHEAFMQTRLKAVKSLYAILTPEQQKTFDESHNRMRKDMQERMAKQMDRDGK</sequence>
<evidence type="ECO:0000256" key="1">
    <source>
        <dbReference type="SAM" id="SignalP"/>
    </source>
</evidence>
<dbReference type="Proteomes" id="UP000634011">
    <property type="component" value="Unassembled WGS sequence"/>
</dbReference>
<comment type="caution">
    <text evidence="2">The sequence shown here is derived from an EMBL/GenBank/DDBJ whole genome shotgun (WGS) entry which is preliminary data.</text>
</comment>
<dbReference type="GO" id="GO:0042597">
    <property type="term" value="C:periplasmic space"/>
    <property type="evidence" value="ECO:0007669"/>
    <property type="project" value="InterPro"/>
</dbReference>
<keyword evidence="3" id="KW-1185">Reference proteome</keyword>
<keyword evidence="1" id="KW-0732">Signal</keyword>
<evidence type="ECO:0000313" key="2">
    <source>
        <dbReference type="EMBL" id="MBC3862141.1"/>
    </source>
</evidence>
<dbReference type="AlphaFoldDB" id="A0A923HDQ5"/>
<feature type="signal peptide" evidence="1">
    <location>
        <begin position="1"/>
        <end position="25"/>
    </location>
</feature>
<dbReference type="Pfam" id="PF07813">
    <property type="entry name" value="LTXXQ"/>
    <property type="match status" value="1"/>
</dbReference>